<dbReference type="SUPFAM" id="SSF53335">
    <property type="entry name" value="S-adenosyl-L-methionine-dependent methyltransferases"/>
    <property type="match status" value="1"/>
</dbReference>
<dbReference type="Gene3D" id="3.40.50.150">
    <property type="entry name" value="Vaccinia Virus protein VP39"/>
    <property type="match status" value="1"/>
</dbReference>
<dbReference type="Pfam" id="PF13578">
    <property type="entry name" value="Methyltransf_24"/>
    <property type="match status" value="1"/>
</dbReference>
<dbReference type="PANTHER" id="PTHR40036:SF1">
    <property type="entry name" value="MACROCIN O-METHYLTRANSFERASE"/>
    <property type="match status" value="1"/>
</dbReference>
<keyword evidence="1" id="KW-0808">Transferase</keyword>
<dbReference type="GO" id="GO:0032259">
    <property type="term" value="P:methylation"/>
    <property type="evidence" value="ECO:0007669"/>
    <property type="project" value="UniProtKB-KW"/>
</dbReference>
<proteinExistence type="predicted"/>
<keyword evidence="1" id="KW-0489">Methyltransferase</keyword>
<reference evidence="1 2" key="1">
    <citation type="submission" date="2022-04" db="EMBL/GenBank/DDBJ databases">
        <title>Genome draft of Actinomadura sp. ATCC 31491.</title>
        <authorList>
            <person name="Shi X."/>
            <person name="Du Y."/>
        </authorList>
    </citation>
    <scope>NUCLEOTIDE SEQUENCE [LARGE SCALE GENOMIC DNA]</scope>
    <source>
        <strain evidence="1 2">ATCC 31491</strain>
    </source>
</reference>
<dbReference type="InterPro" id="IPR008884">
    <property type="entry name" value="TylF_MeTrfase"/>
</dbReference>
<name>A0ABT0FX39_9ACTN</name>
<dbReference type="GO" id="GO:0008168">
    <property type="term" value="F:methyltransferase activity"/>
    <property type="evidence" value="ECO:0007669"/>
    <property type="project" value="UniProtKB-KW"/>
</dbReference>
<sequence>MTENTLAGETWLRGATGEWPELRDKVTYPSRAQVLELAVQLSRAVPGHIVEFGVWKGHSTRVIRDELWRARLWDRRQRRKRIYACDSFQGLPEGYENLPAGTFATPVPRLSGVRVVEGFFADSLTAGLAAEVGRVSLAHLDADLESATACALDWVTPLLSDGALLLFDEFCGEDPAECRAFEEWSARTGVRTTLVALFGREPSGKGGMTDRRALFQVIGARRVRKAPPLLPVRLRRRLAARW</sequence>
<evidence type="ECO:0000313" key="1">
    <source>
        <dbReference type="EMBL" id="MCK2216921.1"/>
    </source>
</evidence>
<dbReference type="PANTHER" id="PTHR40036">
    <property type="entry name" value="MACROCIN O-METHYLTRANSFERASE"/>
    <property type="match status" value="1"/>
</dbReference>
<protein>
    <submittedName>
        <fullName evidence="1">TylF/MycF family methyltransferase</fullName>
    </submittedName>
</protein>
<evidence type="ECO:0000313" key="2">
    <source>
        <dbReference type="Proteomes" id="UP001317259"/>
    </source>
</evidence>
<dbReference type="InterPro" id="IPR029063">
    <property type="entry name" value="SAM-dependent_MTases_sf"/>
</dbReference>
<dbReference type="EMBL" id="JAKRKC020000001">
    <property type="protein sequence ID" value="MCK2216921.1"/>
    <property type="molecule type" value="Genomic_DNA"/>
</dbReference>
<dbReference type="Proteomes" id="UP001317259">
    <property type="component" value="Unassembled WGS sequence"/>
</dbReference>
<gene>
    <name evidence="1" type="ORF">MF672_024465</name>
</gene>
<accession>A0ABT0FX39</accession>
<organism evidence="1 2">
    <name type="scientific">Actinomadura luzonensis</name>
    <dbReference type="NCBI Taxonomy" id="2805427"/>
    <lineage>
        <taxon>Bacteria</taxon>
        <taxon>Bacillati</taxon>
        <taxon>Actinomycetota</taxon>
        <taxon>Actinomycetes</taxon>
        <taxon>Streptosporangiales</taxon>
        <taxon>Thermomonosporaceae</taxon>
        <taxon>Actinomadura</taxon>
    </lineage>
</organism>
<dbReference type="RefSeq" id="WP_242383466.1">
    <property type="nucleotide sequence ID" value="NZ_JAKRKC020000001.1"/>
</dbReference>
<comment type="caution">
    <text evidence="1">The sequence shown here is derived from an EMBL/GenBank/DDBJ whole genome shotgun (WGS) entry which is preliminary data.</text>
</comment>
<keyword evidence="2" id="KW-1185">Reference proteome</keyword>